<dbReference type="Pfam" id="PF16077">
    <property type="entry name" value="Spaetzle"/>
    <property type="match status" value="1"/>
</dbReference>
<dbReference type="FunFam" id="2.10.90.10:FF:000056">
    <property type="entry name" value="Protein spaetzle"/>
    <property type="match status" value="1"/>
</dbReference>
<evidence type="ECO:0000259" key="6">
    <source>
        <dbReference type="Pfam" id="PF16077"/>
    </source>
</evidence>
<dbReference type="GO" id="GO:0021556">
    <property type="term" value="P:central nervous system formation"/>
    <property type="evidence" value="ECO:0007669"/>
    <property type="project" value="TreeGrafter"/>
</dbReference>
<name>A0AA88I838_ARTSF</name>
<dbReference type="Gene3D" id="2.10.90.10">
    <property type="entry name" value="Cystine-knot cytokines"/>
    <property type="match status" value="1"/>
</dbReference>
<comment type="caution">
    <text evidence="7">The sequence shown here is derived from an EMBL/GenBank/DDBJ whole genome shotgun (WGS) entry which is preliminary data.</text>
</comment>
<dbReference type="SUPFAM" id="SSF57501">
    <property type="entry name" value="Cystine-knot cytokines"/>
    <property type="match status" value="1"/>
</dbReference>
<keyword evidence="1 5" id="KW-0732">Signal</keyword>
<dbReference type="InterPro" id="IPR029034">
    <property type="entry name" value="Cystine-knot_cytokine"/>
</dbReference>
<evidence type="ECO:0000256" key="3">
    <source>
        <dbReference type="ARBA" id="ARBA00023180"/>
    </source>
</evidence>
<evidence type="ECO:0000313" key="7">
    <source>
        <dbReference type="EMBL" id="KAK2725950.1"/>
    </source>
</evidence>
<gene>
    <name evidence="7" type="ORF">QYM36_000434</name>
</gene>
<dbReference type="AlphaFoldDB" id="A0AA88I838"/>
<accession>A0AA88I838</accession>
<sequence>MILKELVKILQICQVIALILSSANAFPHAKARFVFPEVESLASFAEPRGLTFGSSSEREELGKRPIIPRTEAKISLGFQKVIQSATKKPTRHKPLNFKPDKIVFGPSIINKTKIYDENADVEVLPSLKPGGRTKEDMVFFPDMAWLISLFSSMYKYLISRPDTFQDVELITTSETPSDRSDQDDQLQGQPSFEAKPCANDVMCDDSEEYPGDAVLRRVLSNFEAVKEFFRQEADVSVSNSNANIHRTASIPFKPAILDTDQPFSKLQASIDIGTRRGQGNSPLDPYYEVDEKPLCIAESITRYPRRAKTASDNWLLVVNHENYTQGVRIEKCVAENSECFLGDQLAPLGYKTVCRQKFAYRKLLAITPDGRTIAESFSTPSCCTCHVKLIYPALRSKLKTSLRRQTSPQRTVLT</sequence>
<evidence type="ECO:0000313" key="8">
    <source>
        <dbReference type="Proteomes" id="UP001187531"/>
    </source>
</evidence>
<proteinExistence type="predicted"/>
<dbReference type="GO" id="GO:0008083">
    <property type="term" value="F:growth factor activity"/>
    <property type="evidence" value="ECO:0007669"/>
    <property type="project" value="TreeGrafter"/>
</dbReference>
<feature type="chain" id="PRO_5041674329" description="Spaetzle domain-containing protein" evidence="5">
    <location>
        <begin position="26"/>
        <end position="414"/>
    </location>
</feature>
<feature type="region of interest" description="Disordered" evidence="4">
    <location>
        <begin position="173"/>
        <end position="197"/>
    </location>
</feature>
<dbReference type="PANTHER" id="PTHR23199">
    <property type="entry name" value="NEUROTROPHIN 1-RELATED"/>
    <property type="match status" value="1"/>
</dbReference>
<organism evidence="7 8">
    <name type="scientific">Artemia franciscana</name>
    <name type="common">Brine shrimp</name>
    <name type="synonym">Artemia sanfranciscana</name>
    <dbReference type="NCBI Taxonomy" id="6661"/>
    <lineage>
        <taxon>Eukaryota</taxon>
        <taxon>Metazoa</taxon>
        <taxon>Ecdysozoa</taxon>
        <taxon>Arthropoda</taxon>
        <taxon>Crustacea</taxon>
        <taxon>Branchiopoda</taxon>
        <taxon>Anostraca</taxon>
        <taxon>Artemiidae</taxon>
        <taxon>Artemia</taxon>
    </lineage>
</organism>
<dbReference type="Proteomes" id="UP001187531">
    <property type="component" value="Unassembled WGS sequence"/>
</dbReference>
<evidence type="ECO:0000256" key="4">
    <source>
        <dbReference type="SAM" id="MobiDB-lite"/>
    </source>
</evidence>
<feature type="signal peptide" evidence="5">
    <location>
        <begin position="1"/>
        <end position="25"/>
    </location>
</feature>
<dbReference type="InterPro" id="IPR052444">
    <property type="entry name" value="Spz/Toll_ligand-like"/>
</dbReference>
<dbReference type="GO" id="GO:0005121">
    <property type="term" value="F:Toll binding"/>
    <property type="evidence" value="ECO:0007669"/>
    <property type="project" value="TreeGrafter"/>
</dbReference>
<protein>
    <recommendedName>
        <fullName evidence="6">Spaetzle domain-containing protein</fullName>
    </recommendedName>
</protein>
<keyword evidence="2" id="KW-1015">Disulfide bond</keyword>
<dbReference type="InterPro" id="IPR032104">
    <property type="entry name" value="Spaetzle"/>
</dbReference>
<reference evidence="7" key="1">
    <citation type="submission" date="2023-07" db="EMBL/GenBank/DDBJ databases">
        <title>Chromosome-level genome assembly of Artemia franciscana.</title>
        <authorList>
            <person name="Jo E."/>
        </authorList>
    </citation>
    <scope>NUCLEOTIDE SEQUENCE</scope>
    <source>
        <tissue evidence="7">Whole body</tissue>
    </source>
</reference>
<evidence type="ECO:0000256" key="1">
    <source>
        <dbReference type="ARBA" id="ARBA00022729"/>
    </source>
</evidence>
<keyword evidence="3" id="KW-0325">Glycoprotein</keyword>
<evidence type="ECO:0000256" key="2">
    <source>
        <dbReference type="ARBA" id="ARBA00023157"/>
    </source>
</evidence>
<dbReference type="PANTHER" id="PTHR23199:SF12">
    <property type="entry name" value="NEUROTROPHIN 1-RELATED"/>
    <property type="match status" value="1"/>
</dbReference>
<dbReference type="GO" id="GO:0045087">
    <property type="term" value="P:innate immune response"/>
    <property type="evidence" value="ECO:0007669"/>
    <property type="project" value="TreeGrafter"/>
</dbReference>
<evidence type="ECO:0000256" key="5">
    <source>
        <dbReference type="SAM" id="SignalP"/>
    </source>
</evidence>
<keyword evidence="8" id="KW-1185">Reference proteome</keyword>
<dbReference type="EMBL" id="JAVRJZ010000002">
    <property type="protein sequence ID" value="KAK2725950.1"/>
    <property type="molecule type" value="Genomic_DNA"/>
</dbReference>
<dbReference type="GO" id="GO:0005615">
    <property type="term" value="C:extracellular space"/>
    <property type="evidence" value="ECO:0007669"/>
    <property type="project" value="UniProtKB-ARBA"/>
</dbReference>
<feature type="domain" description="Spaetzle" evidence="6">
    <location>
        <begin position="293"/>
        <end position="387"/>
    </location>
</feature>